<protein>
    <submittedName>
        <fullName evidence="6">DNA polymerase subunit beta</fullName>
    </submittedName>
</protein>
<feature type="domain" description="Adenylyltransferase AadA C-terminal" evidence="5">
    <location>
        <begin position="150"/>
        <end position="247"/>
    </location>
</feature>
<evidence type="ECO:0000256" key="2">
    <source>
        <dbReference type="ARBA" id="ARBA00023251"/>
    </source>
</evidence>
<dbReference type="Pfam" id="PF13427">
    <property type="entry name" value="AadA_C"/>
    <property type="match status" value="1"/>
</dbReference>
<dbReference type="InterPro" id="IPR024172">
    <property type="entry name" value="AadA/Aad9"/>
</dbReference>
<evidence type="ECO:0000256" key="1">
    <source>
        <dbReference type="ARBA" id="ARBA00022679"/>
    </source>
</evidence>
<dbReference type="InterPro" id="IPR002934">
    <property type="entry name" value="Polymerase_NTP_transf_dom"/>
</dbReference>
<gene>
    <name evidence="6" type="ORF">DPQ25_09500</name>
</gene>
<comment type="catalytic activity">
    <reaction evidence="3">
        <text>spectinomycin + ATP = 9-O-adenylylspectinomycin + diphosphate</text>
        <dbReference type="Rhea" id="RHEA:63228"/>
        <dbReference type="ChEBI" id="CHEBI:30616"/>
        <dbReference type="ChEBI" id="CHEBI:33019"/>
        <dbReference type="ChEBI" id="CHEBI:146260"/>
        <dbReference type="ChEBI" id="CHEBI:146261"/>
    </reaction>
</comment>
<evidence type="ECO:0000313" key="6">
    <source>
        <dbReference type="EMBL" id="RAQ28232.1"/>
    </source>
</evidence>
<dbReference type="InterPro" id="IPR025184">
    <property type="entry name" value="AadA_C"/>
</dbReference>
<organism evidence="6 7">
    <name type="scientific">Hydrogeniiclostridium mannosilyticum</name>
    <dbReference type="NCBI Taxonomy" id="2764322"/>
    <lineage>
        <taxon>Bacteria</taxon>
        <taxon>Bacillati</taxon>
        <taxon>Bacillota</taxon>
        <taxon>Clostridia</taxon>
        <taxon>Eubacteriales</taxon>
        <taxon>Acutalibacteraceae</taxon>
        <taxon>Hydrogeniiclostridium</taxon>
    </lineage>
</organism>
<evidence type="ECO:0000259" key="5">
    <source>
        <dbReference type="Pfam" id="PF13427"/>
    </source>
</evidence>
<dbReference type="CDD" id="cd05403">
    <property type="entry name" value="NT_KNTase_like"/>
    <property type="match status" value="1"/>
</dbReference>
<proteinExistence type="predicted"/>
<evidence type="ECO:0000313" key="7">
    <source>
        <dbReference type="Proteomes" id="UP000249377"/>
    </source>
</evidence>
<sequence>MQAAPWPVLNKIAAACRAALGRKLTGIYVHGSIAFGCFNWDKSDIDLIVVTEEEPGQAEKEGLLARLLGLEADCPPKGVEMSVVLRKYCRPFHYPTPFELHYSAAHREKYQMDPASYCREMHGTDRDLAAHFTVIRAVGVTLCGTDKAAVFGEVPGEQYLDSIRRDVLEAAGAIETAPVYAVLNLCRVLAYTRDGLVLSKEAGAGWGLKNLPGRFRPLVEQARACYAGGGGFAADAGCLHGFAAYMLARIAGGSA</sequence>
<dbReference type="SUPFAM" id="SSF81301">
    <property type="entry name" value="Nucleotidyltransferase"/>
    <property type="match status" value="1"/>
</dbReference>
<name>A0A328UA71_9FIRM</name>
<dbReference type="InterPro" id="IPR043519">
    <property type="entry name" value="NT_sf"/>
</dbReference>
<dbReference type="Pfam" id="PF01909">
    <property type="entry name" value="NTP_transf_2"/>
    <property type="match status" value="1"/>
</dbReference>
<evidence type="ECO:0000256" key="3">
    <source>
        <dbReference type="ARBA" id="ARBA00047831"/>
    </source>
</evidence>
<comment type="caution">
    <text evidence="6">The sequence shown here is derived from an EMBL/GenBank/DDBJ whole genome shotgun (WGS) entry which is preliminary data.</text>
</comment>
<dbReference type="PIRSF" id="PIRSF000819">
    <property type="entry name" value="Streptomycin_3-adenylyltransf"/>
    <property type="match status" value="1"/>
</dbReference>
<dbReference type="GO" id="GO:0070566">
    <property type="term" value="F:adenylyltransferase activity"/>
    <property type="evidence" value="ECO:0007669"/>
    <property type="project" value="InterPro"/>
</dbReference>
<dbReference type="RefSeq" id="WP_112332944.1">
    <property type="nucleotide sequence ID" value="NZ_JADPHD010000008.1"/>
</dbReference>
<dbReference type="Proteomes" id="UP000249377">
    <property type="component" value="Unassembled WGS sequence"/>
</dbReference>
<evidence type="ECO:0000259" key="4">
    <source>
        <dbReference type="Pfam" id="PF01909"/>
    </source>
</evidence>
<dbReference type="Gene3D" id="3.30.460.10">
    <property type="entry name" value="Beta Polymerase, domain 2"/>
    <property type="match status" value="1"/>
</dbReference>
<keyword evidence="2" id="KW-0046">Antibiotic resistance</keyword>
<feature type="domain" description="Polymerase nucleotidyl transferase" evidence="4">
    <location>
        <begin position="13"/>
        <end position="66"/>
    </location>
</feature>
<dbReference type="GO" id="GO:0046677">
    <property type="term" value="P:response to antibiotic"/>
    <property type="evidence" value="ECO:0007669"/>
    <property type="project" value="UniProtKB-KW"/>
</dbReference>
<keyword evidence="1" id="KW-0808">Transferase</keyword>
<accession>A0A328UA71</accession>
<dbReference type="EMBL" id="QLYR01000006">
    <property type="protein sequence ID" value="RAQ28232.1"/>
    <property type="molecule type" value="Genomic_DNA"/>
</dbReference>
<reference evidence="6 7" key="1">
    <citation type="submission" date="2018-06" db="EMBL/GenBank/DDBJ databases">
        <title>Noncontiguous genome sequence of Ruminococcaceae bacterium ASD2818.</title>
        <authorList>
            <person name="Chaplin A.V."/>
            <person name="Sokolova S.R."/>
            <person name="Kochetkova T.O."/>
            <person name="Goltsov A.Y."/>
            <person name="Trofimov D.Y."/>
            <person name="Efimov B.A."/>
        </authorList>
    </citation>
    <scope>NUCLEOTIDE SEQUENCE [LARGE SCALE GENOMIC DNA]</scope>
    <source>
        <strain evidence="6 7">ASD2818</strain>
    </source>
</reference>
<dbReference type="AlphaFoldDB" id="A0A328UA71"/>
<keyword evidence="7" id="KW-1185">Reference proteome</keyword>